<dbReference type="Gene3D" id="2.170.130.10">
    <property type="entry name" value="TonB-dependent receptor, plug domain"/>
    <property type="match status" value="1"/>
</dbReference>
<evidence type="ECO:0000256" key="5">
    <source>
        <dbReference type="ARBA" id="ARBA00022692"/>
    </source>
</evidence>
<evidence type="ECO:0000256" key="8">
    <source>
        <dbReference type="ARBA" id="ARBA00023170"/>
    </source>
</evidence>
<feature type="chain" id="PRO_5046323746" evidence="12">
    <location>
        <begin position="27"/>
        <end position="884"/>
    </location>
</feature>
<evidence type="ECO:0000259" key="14">
    <source>
        <dbReference type="Pfam" id="PF07715"/>
    </source>
</evidence>
<comment type="similarity">
    <text evidence="2 10 11">Belongs to the TonB-dependent receptor family.</text>
</comment>
<accession>A0ABW7FTF1</accession>
<evidence type="ECO:0000256" key="9">
    <source>
        <dbReference type="ARBA" id="ARBA00023237"/>
    </source>
</evidence>
<comment type="caution">
    <text evidence="15">The sequence shown here is derived from an EMBL/GenBank/DDBJ whole genome shotgun (WGS) entry which is preliminary data.</text>
</comment>
<keyword evidence="16" id="KW-1185">Reference proteome</keyword>
<evidence type="ECO:0000313" key="16">
    <source>
        <dbReference type="Proteomes" id="UP001606099"/>
    </source>
</evidence>
<feature type="domain" description="TonB-dependent receptor-like beta-barrel" evidence="13">
    <location>
        <begin position="357"/>
        <end position="846"/>
    </location>
</feature>
<evidence type="ECO:0000256" key="4">
    <source>
        <dbReference type="ARBA" id="ARBA00022452"/>
    </source>
</evidence>
<evidence type="ECO:0000256" key="10">
    <source>
        <dbReference type="PROSITE-ProRule" id="PRU01360"/>
    </source>
</evidence>
<dbReference type="InterPro" id="IPR039426">
    <property type="entry name" value="TonB-dep_rcpt-like"/>
</dbReference>
<evidence type="ECO:0000256" key="12">
    <source>
        <dbReference type="SAM" id="SignalP"/>
    </source>
</evidence>
<dbReference type="CDD" id="cd01347">
    <property type="entry name" value="ligand_gated_channel"/>
    <property type="match status" value="1"/>
</dbReference>
<keyword evidence="5 10" id="KW-0812">Transmembrane</keyword>
<dbReference type="Pfam" id="PF00593">
    <property type="entry name" value="TonB_dep_Rec_b-barrel"/>
    <property type="match status" value="1"/>
</dbReference>
<evidence type="ECO:0000256" key="11">
    <source>
        <dbReference type="RuleBase" id="RU003357"/>
    </source>
</evidence>
<reference evidence="15 16" key="1">
    <citation type="submission" date="2024-08" db="EMBL/GenBank/DDBJ databases">
        <authorList>
            <person name="Lu H."/>
        </authorList>
    </citation>
    <scope>NUCLEOTIDE SEQUENCE [LARGE SCALE GENOMIC DNA]</scope>
    <source>
        <strain evidence="15 16">BYS180W</strain>
    </source>
</reference>
<dbReference type="InterPro" id="IPR000531">
    <property type="entry name" value="Beta-barrel_TonB"/>
</dbReference>
<proteinExistence type="inferred from homology"/>
<dbReference type="PANTHER" id="PTHR47234">
    <property type="match status" value="1"/>
</dbReference>
<gene>
    <name evidence="15" type="ORF">ACG0Z6_05020</name>
</gene>
<evidence type="ECO:0000313" key="15">
    <source>
        <dbReference type="EMBL" id="MFG6447601.1"/>
    </source>
</evidence>
<dbReference type="PANTHER" id="PTHR47234:SF2">
    <property type="entry name" value="TONB-DEPENDENT RECEPTOR"/>
    <property type="match status" value="1"/>
</dbReference>
<keyword evidence="12" id="KW-0732">Signal</keyword>
<dbReference type="Pfam" id="PF07715">
    <property type="entry name" value="Plug"/>
    <property type="match status" value="1"/>
</dbReference>
<name>A0ABW7FTF1_9BURK</name>
<dbReference type="Gene3D" id="2.40.170.20">
    <property type="entry name" value="TonB-dependent receptor, beta-barrel domain"/>
    <property type="match status" value="1"/>
</dbReference>
<dbReference type="PROSITE" id="PS52016">
    <property type="entry name" value="TONB_DEPENDENT_REC_3"/>
    <property type="match status" value="1"/>
</dbReference>
<dbReference type="InterPro" id="IPR036942">
    <property type="entry name" value="Beta-barrel_TonB_sf"/>
</dbReference>
<dbReference type="Proteomes" id="UP001606099">
    <property type="component" value="Unassembled WGS sequence"/>
</dbReference>
<feature type="signal peptide" evidence="12">
    <location>
        <begin position="1"/>
        <end position="26"/>
    </location>
</feature>
<organism evidence="15 16">
    <name type="scientific">Roseateles rivi</name>
    <dbReference type="NCBI Taxonomy" id="3299028"/>
    <lineage>
        <taxon>Bacteria</taxon>
        <taxon>Pseudomonadati</taxon>
        <taxon>Pseudomonadota</taxon>
        <taxon>Betaproteobacteria</taxon>
        <taxon>Burkholderiales</taxon>
        <taxon>Sphaerotilaceae</taxon>
        <taxon>Roseateles</taxon>
    </lineage>
</organism>
<evidence type="ECO:0000256" key="2">
    <source>
        <dbReference type="ARBA" id="ARBA00009810"/>
    </source>
</evidence>
<keyword evidence="8 15" id="KW-0675">Receptor</keyword>
<dbReference type="EMBL" id="JBIGHZ010000002">
    <property type="protein sequence ID" value="MFG6447601.1"/>
    <property type="molecule type" value="Genomic_DNA"/>
</dbReference>
<evidence type="ECO:0000256" key="1">
    <source>
        <dbReference type="ARBA" id="ARBA00004571"/>
    </source>
</evidence>
<evidence type="ECO:0000256" key="6">
    <source>
        <dbReference type="ARBA" id="ARBA00023077"/>
    </source>
</evidence>
<keyword evidence="7 10" id="KW-0472">Membrane</keyword>
<keyword evidence="3 10" id="KW-0813">Transport</keyword>
<evidence type="ECO:0000256" key="7">
    <source>
        <dbReference type="ARBA" id="ARBA00023136"/>
    </source>
</evidence>
<protein>
    <submittedName>
        <fullName evidence="15">TonB-dependent receptor</fullName>
    </submittedName>
</protein>
<feature type="domain" description="TonB-dependent receptor plug" evidence="14">
    <location>
        <begin position="47"/>
        <end position="159"/>
    </location>
</feature>
<dbReference type="RefSeq" id="WP_394459082.1">
    <property type="nucleotide sequence ID" value="NZ_JBIGHZ010000002.1"/>
</dbReference>
<keyword evidence="9 10" id="KW-0998">Cell outer membrane</keyword>
<comment type="subcellular location">
    <subcellularLocation>
        <location evidence="1 10">Cell outer membrane</location>
        <topology evidence="1 10">Multi-pass membrane protein</topology>
    </subcellularLocation>
</comment>
<sequence>MKFKKSHISAGVMLAMAAGLSPYAMAQQQLEKVQVTGSSIKRIVDTDTALPISVISADELRSTGINTAEGALAKIAASQSTQGSSQTIGSGTGGVAYANLRGLGANKTLVLLNGRRVASFAFSSAGVDLNSIPFAALDRVEVLRDGASAIYGTDAIGGVINFITKKDYRGGDVAFSYAKPQDEGGVKRGLTLSGGFGDLESQGFNLWASVDRQDNERIRAIWRDFGATGLIPERGVLKTSGTTFPANLSQGEIAGNPTAAAGCKPPFSVRLTPTATTCRFDYTAFIDIVPDTRLTTGLIKGTAKVGDHYISLEHIASKNENTARVAPDPVTGVSVPTTSPYYPSTFPGLDLTKPVTVGWRMTPAGARTNKSIVDAQRTALTTDGSIGNWDYRAGLLHATSKGKQTIVDGYVNKSLIAKGLADGKLNPFGDADAAALALIDAAKIRDTYSRATGKTTSFDFNASTLLGKLPGGQLGLSVGAEYRKESYRNDSVDDIVNNVPSLGASAYHVGGKRNVSALSTEFLVPIVKELELTVAGRIDKYSDFGSTYNPKIALRFTPIKSLNIRTSFNTGFRAPSLDEVFGPQAITYTQDPYDDPLLCPNGKVANGGLATRDCGQQGQLLTGGNLNLKPEKSKTFSLGVAFEPVKDLTASVDYWNIRITDSISAVAEQALFADPAKYANRYFRCKDLPAATQALADRCQGEWAGSNALAYVKALNDNLGGVKTDGFDLALGYGFKSALGQFQLGLESTYVRSYEYQRDKGDPYVQNAGRYVDSTPVLRWKHALSSSWKHGDIGANVGVRYNSGYVDQNAVAAQYFNHVKAYTLTDASVTYSGIKFLKLTLGVNNLFDAKPPFSNQGTTFQQGYDPRLTDPYGRTWTLRAAAKF</sequence>
<keyword evidence="4 10" id="KW-1134">Transmembrane beta strand</keyword>
<dbReference type="InterPro" id="IPR037066">
    <property type="entry name" value="Plug_dom_sf"/>
</dbReference>
<keyword evidence="6 11" id="KW-0798">TonB box</keyword>
<evidence type="ECO:0000259" key="13">
    <source>
        <dbReference type="Pfam" id="PF00593"/>
    </source>
</evidence>
<dbReference type="InterPro" id="IPR012910">
    <property type="entry name" value="Plug_dom"/>
</dbReference>
<dbReference type="SUPFAM" id="SSF56935">
    <property type="entry name" value="Porins"/>
    <property type="match status" value="1"/>
</dbReference>
<evidence type="ECO:0000256" key="3">
    <source>
        <dbReference type="ARBA" id="ARBA00022448"/>
    </source>
</evidence>